<feature type="transmembrane region" description="Helical" evidence="1">
    <location>
        <begin position="62"/>
        <end position="79"/>
    </location>
</feature>
<name>A0A0G1EJ10_9BACT</name>
<keyword evidence="1" id="KW-1133">Transmembrane helix</keyword>
<feature type="transmembrane region" description="Helical" evidence="1">
    <location>
        <begin position="37"/>
        <end position="55"/>
    </location>
</feature>
<evidence type="ECO:0000313" key="3">
    <source>
        <dbReference type="Proteomes" id="UP000034810"/>
    </source>
</evidence>
<feature type="transmembrane region" description="Helical" evidence="1">
    <location>
        <begin position="85"/>
        <end position="105"/>
    </location>
</feature>
<dbReference type="Proteomes" id="UP000034810">
    <property type="component" value="Unassembled WGS sequence"/>
</dbReference>
<evidence type="ECO:0000256" key="1">
    <source>
        <dbReference type="SAM" id="Phobius"/>
    </source>
</evidence>
<keyword evidence="1" id="KW-0472">Membrane</keyword>
<proteinExistence type="predicted"/>
<dbReference type="EMBL" id="LCFA01000002">
    <property type="protein sequence ID" value="KKS83016.1"/>
    <property type="molecule type" value="Genomic_DNA"/>
</dbReference>
<feature type="transmembrane region" description="Helical" evidence="1">
    <location>
        <begin position="170"/>
        <end position="189"/>
    </location>
</feature>
<sequence length="245" mass="27947">MDVKKLRLDLRAPTTFLFLKVFVFASLLLVLSLVHSFWWQAAFGGYVVFLFLNFFGDKKLRICFLLFSLLSVLAVGLLAGSFWNVSLIIFLSFLLFLLLGVKILVFSQIKSVLGIFFYFLVFLLLVAFSGNWFSANFPLKTVVFFFLFYLVLKEYFSFVLGVFDGRKKVYLLAVSFLTAQLLWTASLLSVGFLNAASLVLVFLIASLDVLFHHFLGELNFRVALKNIVFFGFFSSMILVLPVVIF</sequence>
<feature type="transmembrane region" description="Helical" evidence="1">
    <location>
        <begin position="142"/>
        <end position="163"/>
    </location>
</feature>
<feature type="transmembrane region" description="Helical" evidence="1">
    <location>
        <begin position="227"/>
        <end position="244"/>
    </location>
</feature>
<evidence type="ECO:0000313" key="2">
    <source>
        <dbReference type="EMBL" id="KKS83016.1"/>
    </source>
</evidence>
<reference evidence="2 3" key="1">
    <citation type="journal article" date="2015" name="Nature">
        <title>rRNA introns, odd ribosomes, and small enigmatic genomes across a large radiation of phyla.</title>
        <authorList>
            <person name="Brown C.T."/>
            <person name="Hug L.A."/>
            <person name="Thomas B.C."/>
            <person name="Sharon I."/>
            <person name="Castelle C.J."/>
            <person name="Singh A."/>
            <person name="Wilkins M.J."/>
            <person name="Williams K.H."/>
            <person name="Banfield J.F."/>
        </authorList>
    </citation>
    <scope>NUCLEOTIDE SEQUENCE [LARGE SCALE GENOMIC DNA]</scope>
</reference>
<dbReference type="AlphaFoldDB" id="A0A0G1EJ10"/>
<feature type="transmembrane region" description="Helical" evidence="1">
    <location>
        <begin position="12"/>
        <end position="31"/>
    </location>
</feature>
<keyword evidence="1" id="KW-0812">Transmembrane</keyword>
<organism evidence="2 3">
    <name type="scientific">Candidatus Wolfebacteria bacterium GW2011_GWC1_43_10</name>
    <dbReference type="NCBI Taxonomy" id="1619011"/>
    <lineage>
        <taxon>Bacteria</taxon>
        <taxon>Candidatus Wolfeibacteriota</taxon>
    </lineage>
</organism>
<feature type="transmembrane region" description="Helical" evidence="1">
    <location>
        <begin position="112"/>
        <end position="130"/>
    </location>
</feature>
<comment type="caution">
    <text evidence="2">The sequence shown here is derived from an EMBL/GenBank/DDBJ whole genome shotgun (WGS) entry which is preliminary data.</text>
</comment>
<protein>
    <submittedName>
        <fullName evidence="2">Uncharacterized protein</fullName>
    </submittedName>
</protein>
<feature type="transmembrane region" description="Helical" evidence="1">
    <location>
        <begin position="195"/>
        <end position="215"/>
    </location>
</feature>
<gene>
    <name evidence="2" type="ORF">UV58_C0002G0026</name>
</gene>
<accession>A0A0G1EJ10</accession>